<protein>
    <submittedName>
        <fullName evidence="2">Uncharacterized protein</fullName>
    </submittedName>
</protein>
<comment type="caution">
    <text evidence="2">The sequence shown here is derived from an EMBL/GenBank/DDBJ whole genome shotgun (WGS) entry which is preliminary data.</text>
</comment>
<dbReference type="Proteomes" id="UP001054889">
    <property type="component" value="Unassembled WGS sequence"/>
</dbReference>
<evidence type="ECO:0000313" key="2">
    <source>
        <dbReference type="EMBL" id="GJN10265.1"/>
    </source>
</evidence>
<dbReference type="AlphaFoldDB" id="A0AAV5DIF7"/>
<reference evidence="2" key="1">
    <citation type="journal article" date="2018" name="DNA Res.">
        <title>Multiple hybrid de novo genome assembly of finger millet, an orphan allotetraploid crop.</title>
        <authorList>
            <person name="Hatakeyama M."/>
            <person name="Aluri S."/>
            <person name="Balachadran M.T."/>
            <person name="Sivarajan S.R."/>
            <person name="Patrignani A."/>
            <person name="Gruter S."/>
            <person name="Poveda L."/>
            <person name="Shimizu-Inatsugi R."/>
            <person name="Baeten J."/>
            <person name="Francoijs K.J."/>
            <person name="Nataraja K.N."/>
            <person name="Reddy Y.A.N."/>
            <person name="Phadnis S."/>
            <person name="Ravikumar R.L."/>
            <person name="Schlapbach R."/>
            <person name="Sreeman S.M."/>
            <person name="Shimizu K.K."/>
        </authorList>
    </citation>
    <scope>NUCLEOTIDE SEQUENCE</scope>
</reference>
<keyword evidence="3" id="KW-1185">Reference proteome</keyword>
<proteinExistence type="predicted"/>
<gene>
    <name evidence="2" type="primary">ga28344</name>
    <name evidence="2" type="ORF">PR202_ga28344</name>
</gene>
<evidence type="ECO:0000256" key="1">
    <source>
        <dbReference type="SAM" id="MobiDB-lite"/>
    </source>
</evidence>
<name>A0AAV5DIF7_ELECO</name>
<reference evidence="2" key="2">
    <citation type="submission" date="2021-12" db="EMBL/GenBank/DDBJ databases">
        <title>Resequencing data analysis of finger millet.</title>
        <authorList>
            <person name="Hatakeyama M."/>
            <person name="Aluri S."/>
            <person name="Balachadran M.T."/>
            <person name="Sivarajan S.R."/>
            <person name="Poveda L."/>
            <person name="Shimizu-Inatsugi R."/>
            <person name="Schlapbach R."/>
            <person name="Sreeman S.M."/>
            <person name="Shimizu K.K."/>
        </authorList>
    </citation>
    <scope>NUCLEOTIDE SEQUENCE</scope>
</reference>
<feature type="region of interest" description="Disordered" evidence="1">
    <location>
        <begin position="34"/>
        <end position="58"/>
    </location>
</feature>
<evidence type="ECO:0000313" key="3">
    <source>
        <dbReference type="Proteomes" id="UP001054889"/>
    </source>
</evidence>
<accession>A0AAV5DIF7</accession>
<organism evidence="2 3">
    <name type="scientific">Eleusine coracana subsp. coracana</name>
    <dbReference type="NCBI Taxonomy" id="191504"/>
    <lineage>
        <taxon>Eukaryota</taxon>
        <taxon>Viridiplantae</taxon>
        <taxon>Streptophyta</taxon>
        <taxon>Embryophyta</taxon>
        <taxon>Tracheophyta</taxon>
        <taxon>Spermatophyta</taxon>
        <taxon>Magnoliopsida</taxon>
        <taxon>Liliopsida</taxon>
        <taxon>Poales</taxon>
        <taxon>Poaceae</taxon>
        <taxon>PACMAD clade</taxon>
        <taxon>Chloridoideae</taxon>
        <taxon>Cynodonteae</taxon>
        <taxon>Eleusininae</taxon>
        <taxon>Eleusine</taxon>
    </lineage>
</organism>
<dbReference type="EMBL" id="BQKI01000017">
    <property type="protein sequence ID" value="GJN10265.1"/>
    <property type="molecule type" value="Genomic_DNA"/>
</dbReference>
<feature type="compositionally biased region" description="Low complexity" evidence="1">
    <location>
        <begin position="34"/>
        <end position="52"/>
    </location>
</feature>
<sequence>MAKGALPPAAKGYIPAFSVTRRSSSLRRSVATRTLIRRSAAPGTPTSTTTGTPPCPLR</sequence>